<proteinExistence type="predicted"/>
<reference evidence="1 2" key="1">
    <citation type="journal article" date="2012" name="Genome Biol.">
        <title>Genome and low-iron response of an oceanic diatom adapted to chronic iron limitation.</title>
        <authorList>
            <person name="Lommer M."/>
            <person name="Specht M."/>
            <person name="Roy A.S."/>
            <person name="Kraemer L."/>
            <person name="Andreson R."/>
            <person name="Gutowska M.A."/>
            <person name="Wolf J."/>
            <person name="Bergner S.V."/>
            <person name="Schilhabel M.B."/>
            <person name="Klostermeier U.C."/>
            <person name="Beiko R.G."/>
            <person name="Rosenstiel P."/>
            <person name="Hippler M."/>
            <person name="Laroche J."/>
        </authorList>
    </citation>
    <scope>NUCLEOTIDE SEQUENCE [LARGE SCALE GENOMIC DNA]</scope>
    <source>
        <strain evidence="1 2">CCMP1005</strain>
    </source>
</reference>
<keyword evidence="2" id="KW-1185">Reference proteome</keyword>
<protein>
    <submittedName>
        <fullName evidence="1">Uncharacterized protein</fullName>
    </submittedName>
</protein>
<dbReference type="EMBL" id="AGNL01023371">
    <property type="protein sequence ID" value="EJK59204.1"/>
    <property type="molecule type" value="Genomic_DNA"/>
</dbReference>
<evidence type="ECO:0000313" key="1">
    <source>
        <dbReference type="EMBL" id="EJK59204.1"/>
    </source>
</evidence>
<sequence>KGTKEPKGINNLGPSGGPAREAAAASLILSGSLVSFRPGAFPGAVAVREARCEANRPDLGGVGRRPCLRAGI</sequence>
<dbReference type="Proteomes" id="UP000266841">
    <property type="component" value="Unassembled WGS sequence"/>
</dbReference>
<dbReference type="AlphaFoldDB" id="K0S345"/>
<organism evidence="1 2">
    <name type="scientific">Thalassiosira oceanica</name>
    <name type="common">Marine diatom</name>
    <dbReference type="NCBI Taxonomy" id="159749"/>
    <lineage>
        <taxon>Eukaryota</taxon>
        <taxon>Sar</taxon>
        <taxon>Stramenopiles</taxon>
        <taxon>Ochrophyta</taxon>
        <taxon>Bacillariophyta</taxon>
        <taxon>Coscinodiscophyceae</taxon>
        <taxon>Thalassiosirophycidae</taxon>
        <taxon>Thalassiosirales</taxon>
        <taxon>Thalassiosiraceae</taxon>
        <taxon>Thalassiosira</taxon>
    </lineage>
</organism>
<comment type="caution">
    <text evidence="1">The sequence shown here is derived from an EMBL/GenBank/DDBJ whole genome shotgun (WGS) entry which is preliminary data.</text>
</comment>
<evidence type="ECO:0000313" key="2">
    <source>
        <dbReference type="Proteomes" id="UP000266841"/>
    </source>
</evidence>
<gene>
    <name evidence="1" type="ORF">THAOC_20606</name>
</gene>
<feature type="non-terminal residue" evidence="1">
    <location>
        <position position="1"/>
    </location>
</feature>
<name>K0S345_THAOC</name>
<accession>K0S345</accession>